<dbReference type="Pfam" id="PF24686">
    <property type="entry name" value="FLQE3_permease"/>
    <property type="match status" value="1"/>
</dbReference>
<dbReference type="KEGG" id="mcee:MCEL_13100"/>
<gene>
    <name evidence="1" type="ORF">MCEL_13100</name>
</gene>
<dbReference type="EMBL" id="AP022591">
    <property type="protein sequence ID" value="BBY43015.1"/>
    <property type="molecule type" value="Genomic_DNA"/>
</dbReference>
<dbReference type="STRING" id="1249101.BST21_01720"/>
<dbReference type="InterPro" id="IPR056926">
    <property type="entry name" value="FLQE3_permease"/>
</dbReference>
<dbReference type="Proteomes" id="UP000466431">
    <property type="component" value="Chromosome"/>
</dbReference>
<dbReference type="RefSeq" id="WP_082999972.1">
    <property type="nucleotide sequence ID" value="NZ_AP022591.1"/>
</dbReference>
<evidence type="ECO:0000313" key="2">
    <source>
        <dbReference type="Proteomes" id="UP000466431"/>
    </source>
</evidence>
<accession>A0A1X0C3I8</accession>
<dbReference type="OrthoDB" id="3619398at2"/>
<sequence>MTPEPEFRRHWTRWTSALRLEATLQYRQKFLHAGVFSGLMWLAVLLPMPHSLRPVAEPYVLFGDISIIGFFFIGGIVFFEKQERTIGAIVSTPLRFWEYLAAKLVVLVFVSLVVAVAVATISSGFGYDLVRVVVGVVLGTLVMLLVSFISSLPFASVTDWFLAATIPLAVLSLPILHYAGVWPNPVMYLIPSQGPLLLLGSAFGQVTLAPWQVLYAVLYPLACVAGLCWAAKAAFDRYVIERSGAL</sequence>
<keyword evidence="2" id="KW-1185">Reference proteome</keyword>
<name>A0A1X0C3I8_MYCCF</name>
<dbReference type="AlphaFoldDB" id="A0A1X0C3I8"/>
<organism evidence="1 2">
    <name type="scientific">Mycolicibacterium celeriflavum</name>
    <name type="common">Mycobacterium celeriflavum</name>
    <dbReference type="NCBI Taxonomy" id="1249101"/>
    <lineage>
        <taxon>Bacteria</taxon>
        <taxon>Bacillati</taxon>
        <taxon>Actinomycetota</taxon>
        <taxon>Actinomycetes</taxon>
        <taxon>Mycobacteriales</taxon>
        <taxon>Mycobacteriaceae</taxon>
        <taxon>Mycolicibacterium</taxon>
    </lineage>
</organism>
<reference evidence="1 2" key="1">
    <citation type="journal article" date="2019" name="Emerg. Microbes Infect.">
        <title>Comprehensive subspecies identification of 175 nontuberculous mycobacteria species based on 7547 genomic profiles.</title>
        <authorList>
            <person name="Matsumoto Y."/>
            <person name="Kinjo T."/>
            <person name="Motooka D."/>
            <person name="Nabeya D."/>
            <person name="Jung N."/>
            <person name="Uechi K."/>
            <person name="Horii T."/>
            <person name="Iida T."/>
            <person name="Fujita J."/>
            <person name="Nakamura S."/>
        </authorList>
    </citation>
    <scope>NUCLEOTIDE SEQUENCE [LARGE SCALE GENOMIC DNA]</scope>
    <source>
        <strain evidence="1 2">JCM 18439</strain>
    </source>
</reference>
<proteinExistence type="predicted"/>
<protein>
    <submittedName>
        <fullName evidence="1">Fluoroquinolones export permease protein</fullName>
    </submittedName>
</protein>
<evidence type="ECO:0000313" key="1">
    <source>
        <dbReference type="EMBL" id="BBY43015.1"/>
    </source>
</evidence>